<evidence type="ECO:0000256" key="6">
    <source>
        <dbReference type="ARBA" id="ARBA00023136"/>
    </source>
</evidence>
<dbReference type="GO" id="GO:0022857">
    <property type="term" value="F:transmembrane transporter activity"/>
    <property type="evidence" value="ECO:0007669"/>
    <property type="project" value="InterPro"/>
</dbReference>
<keyword evidence="4 7" id="KW-0812">Transmembrane</keyword>
<dbReference type="InterPro" id="IPR011701">
    <property type="entry name" value="MFS"/>
</dbReference>
<accession>A0A101HGE2</accession>
<dbReference type="CDD" id="cd06173">
    <property type="entry name" value="MFS_MefA_like"/>
    <property type="match status" value="1"/>
</dbReference>
<comment type="subcellular location">
    <subcellularLocation>
        <location evidence="1">Cell membrane</location>
        <topology evidence="1">Multi-pass membrane protein</topology>
    </subcellularLocation>
</comment>
<dbReference type="InterPro" id="IPR036259">
    <property type="entry name" value="MFS_trans_sf"/>
</dbReference>
<evidence type="ECO:0000259" key="8">
    <source>
        <dbReference type="PROSITE" id="PS50850"/>
    </source>
</evidence>
<sequence length="407" mass="44715">MNLYRKILTEPFRTLKNKTFAKLFMSQTASLTGDAFTWLGLALLSYELNPARSAAILASALTLRVTAYIIFSPFAGVVSERYKRKSILWMTQGFRVIVLCFIPFVTAEWQLYVLIFLLNVAAAFFTPTYRAIIPQIVPGNEYREANGFSMAVFQLLSVFGPALAGLFAMWLGTKQLFLVSGFMLTLGIAMILSISANELQRGLVPAKGSFRKGWESVIKGIRSLFGNRILRFSLSIEFVSAMAGALVLVNTVALVKNSMRLDDAHYGLIMALFGVGGAITAFLLGRLDQTKTRAKSLMGGAFLIGIAVCFANFVSFNGLLFLWILAGMGQTLADLPSETLIGENIPGEDQAKVYGSHFAFSHLWWFIAYPFAGFLGTAFPNHSFLYGGLISIFLAVIAIVVFKPKLT</sequence>
<evidence type="ECO:0000256" key="1">
    <source>
        <dbReference type="ARBA" id="ARBA00004651"/>
    </source>
</evidence>
<feature type="domain" description="Major facilitator superfamily (MFS) profile" evidence="8">
    <location>
        <begin position="1"/>
        <end position="406"/>
    </location>
</feature>
<name>A0A101HGE2_9BACT</name>
<comment type="caution">
    <text evidence="9">The sequence shown here is derived from an EMBL/GenBank/DDBJ whole genome shotgun (WGS) entry which is preliminary data.</text>
</comment>
<dbReference type="GO" id="GO:0005886">
    <property type="term" value="C:plasma membrane"/>
    <property type="evidence" value="ECO:0007669"/>
    <property type="project" value="UniProtKB-SubCell"/>
</dbReference>
<gene>
    <name evidence="9" type="ORF">XD92_1249</name>
</gene>
<feature type="transmembrane region" description="Helical" evidence="7">
    <location>
        <begin position="384"/>
        <end position="402"/>
    </location>
</feature>
<dbReference type="EMBL" id="LGGN01000266">
    <property type="protein sequence ID" value="KUK76338.1"/>
    <property type="molecule type" value="Genomic_DNA"/>
</dbReference>
<evidence type="ECO:0000256" key="7">
    <source>
        <dbReference type="SAM" id="Phobius"/>
    </source>
</evidence>
<dbReference type="PANTHER" id="PTHR43266:SF2">
    <property type="entry name" value="MAJOR FACILITATOR SUPERFAMILY (MFS) PROFILE DOMAIN-CONTAINING PROTEIN"/>
    <property type="match status" value="1"/>
</dbReference>
<dbReference type="Proteomes" id="UP000053860">
    <property type="component" value="Unassembled WGS sequence"/>
</dbReference>
<proteinExistence type="predicted"/>
<keyword evidence="2" id="KW-0813">Transport</keyword>
<evidence type="ECO:0000256" key="5">
    <source>
        <dbReference type="ARBA" id="ARBA00022989"/>
    </source>
</evidence>
<dbReference type="PATRIC" id="fig|294710.3.peg.1683"/>
<feature type="transmembrane region" description="Helical" evidence="7">
    <location>
        <begin position="53"/>
        <end position="75"/>
    </location>
</feature>
<keyword evidence="6 7" id="KW-0472">Membrane</keyword>
<feature type="transmembrane region" description="Helical" evidence="7">
    <location>
        <begin position="264"/>
        <end position="285"/>
    </location>
</feature>
<dbReference type="InterPro" id="IPR020846">
    <property type="entry name" value="MFS_dom"/>
</dbReference>
<evidence type="ECO:0000256" key="2">
    <source>
        <dbReference type="ARBA" id="ARBA00022448"/>
    </source>
</evidence>
<evidence type="ECO:0000313" key="9">
    <source>
        <dbReference type="EMBL" id="KUK76338.1"/>
    </source>
</evidence>
<protein>
    <submittedName>
        <fullName evidence="9">Nickel resistance</fullName>
    </submittedName>
</protein>
<dbReference type="SUPFAM" id="SSF103473">
    <property type="entry name" value="MFS general substrate transporter"/>
    <property type="match status" value="1"/>
</dbReference>
<evidence type="ECO:0000313" key="10">
    <source>
        <dbReference type="Proteomes" id="UP000053860"/>
    </source>
</evidence>
<feature type="transmembrane region" description="Helical" evidence="7">
    <location>
        <begin position="20"/>
        <end position="41"/>
    </location>
</feature>
<evidence type="ECO:0000256" key="4">
    <source>
        <dbReference type="ARBA" id="ARBA00022692"/>
    </source>
</evidence>
<feature type="transmembrane region" description="Helical" evidence="7">
    <location>
        <begin position="111"/>
        <end position="133"/>
    </location>
</feature>
<feature type="transmembrane region" description="Helical" evidence="7">
    <location>
        <begin position="176"/>
        <end position="194"/>
    </location>
</feature>
<dbReference type="PROSITE" id="PS50850">
    <property type="entry name" value="MFS"/>
    <property type="match status" value="1"/>
</dbReference>
<keyword evidence="5 7" id="KW-1133">Transmembrane helix</keyword>
<dbReference type="AlphaFoldDB" id="A0A101HGE2"/>
<keyword evidence="3" id="KW-1003">Cell membrane</keyword>
<reference evidence="10" key="1">
    <citation type="journal article" date="2015" name="MBio">
        <title>Genome-Resolved Metagenomic Analysis Reveals Roles for Candidate Phyla and Other Microbial Community Members in Biogeochemical Transformations in Oil Reservoirs.</title>
        <authorList>
            <person name="Hu P."/>
            <person name="Tom L."/>
            <person name="Singh A."/>
            <person name="Thomas B.C."/>
            <person name="Baker B.J."/>
            <person name="Piceno Y.M."/>
            <person name="Andersen G.L."/>
            <person name="Banfield J.F."/>
        </authorList>
    </citation>
    <scope>NUCLEOTIDE SEQUENCE [LARGE SCALE GENOMIC DNA]</scope>
</reference>
<feature type="transmembrane region" description="Helical" evidence="7">
    <location>
        <begin position="229"/>
        <end position="252"/>
    </location>
</feature>
<organism evidence="9 10">
    <name type="scientific">Proteiniphilum acetatigenes</name>
    <dbReference type="NCBI Taxonomy" id="294710"/>
    <lineage>
        <taxon>Bacteria</taxon>
        <taxon>Pseudomonadati</taxon>
        <taxon>Bacteroidota</taxon>
        <taxon>Bacteroidia</taxon>
        <taxon>Bacteroidales</taxon>
        <taxon>Dysgonomonadaceae</taxon>
        <taxon>Proteiniphilum</taxon>
    </lineage>
</organism>
<evidence type="ECO:0000256" key="3">
    <source>
        <dbReference type="ARBA" id="ARBA00022475"/>
    </source>
</evidence>
<dbReference type="Gene3D" id="1.20.1250.20">
    <property type="entry name" value="MFS general substrate transporter like domains"/>
    <property type="match status" value="1"/>
</dbReference>
<feature type="transmembrane region" description="Helical" evidence="7">
    <location>
        <begin position="145"/>
        <end position="170"/>
    </location>
</feature>
<dbReference type="PANTHER" id="PTHR43266">
    <property type="entry name" value="MACROLIDE-EFFLUX PROTEIN"/>
    <property type="match status" value="1"/>
</dbReference>
<feature type="transmembrane region" description="Helical" evidence="7">
    <location>
        <begin position="87"/>
        <end position="105"/>
    </location>
</feature>
<feature type="transmembrane region" description="Helical" evidence="7">
    <location>
        <begin position="297"/>
        <end position="326"/>
    </location>
</feature>
<dbReference type="Pfam" id="PF07690">
    <property type="entry name" value="MFS_1"/>
    <property type="match status" value="1"/>
</dbReference>